<dbReference type="Proteomes" id="UP000596742">
    <property type="component" value="Unassembled WGS sequence"/>
</dbReference>
<name>A0A8B6HGL2_MYTGA</name>
<dbReference type="OrthoDB" id="6051640at2759"/>
<dbReference type="CDD" id="cd09275">
    <property type="entry name" value="RNase_HI_RT_DIRS1"/>
    <property type="match status" value="1"/>
</dbReference>
<evidence type="ECO:0000313" key="1">
    <source>
        <dbReference type="EMBL" id="VDI78564.1"/>
    </source>
</evidence>
<organism evidence="1 2">
    <name type="scientific">Mytilus galloprovincialis</name>
    <name type="common">Mediterranean mussel</name>
    <dbReference type="NCBI Taxonomy" id="29158"/>
    <lineage>
        <taxon>Eukaryota</taxon>
        <taxon>Metazoa</taxon>
        <taxon>Spiralia</taxon>
        <taxon>Lophotrochozoa</taxon>
        <taxon>Mollusca</taxon>
        <taxon>Bivalvia</taxon>
        <taxon>Autobranchia</taxon>
        <taxon>Pteriomorphia</taxon>
        <taxon>Mytilida</taxon>
        <taxon>Mytiloidea</taxon>
        <taxon>Mytilidae</taxon>
        <taxon>Mytilinae</taxon>
        <taxon>Mytilus</taxon>
    </lineage>
</organism>
<proteinExistence type="predicted"/>
<dbReference type="PANTHER" id="PTHR33050:SF8">
    <property type="entry name" value="REVERSE TRANSCRIPTASE DOMAIN-CONTAINING PROTEIN"/>
    <property type="match status" value="1"/>
</dbReference>
<protein>
    <recommendedName>
        <fullName evidence="3">RNase H type-1 domain-containing protein</fullName>
    </recommendedName>
</protein>
<dbReference type="EMBL" id="UYJE01009989">
    <property type="protein sequence ID" value="VDI78564.1"/>
    <property type="molecule type" value="Genomic_DNA"/>
</dbReference>
<reference evidence="1" key="1">
    <citation type="submission" date="2018-11" db="EMBL/GenBank/DDBJ databases">
        <authorList>
            <person name="Alioto T."/>
            <person name="Alioto T."/>
        </authorList>
    </citation>
    <scope>NUCLEOTIDE SEQUENCE</scope>
</reference>
<dbReference type="InterPro" id="IPR052055">
    <property type="entry name" value="Hepadnavirus_pol/RT"/>
</dbReference>
<keyword evidence="2" id="KW-1185">Reference proteome</keyword>
<evidence type="ECO:0008006" key="3">
    <source>
        <dbReference type="Google" id="ProtNLM"/>
    </source>
</evidence>
<dbReference type="PANTHER" id="PTHR33050">
    <property type="entry name" value="REVERSE TRANSCRIPTASE DOMAIN-CONTAINING PROTEIN"/>
    <property type="match status" value="1"/>
</dbReference>
<sequence>MWYIFLKQWNCVSFFYDTFTTNAADFELYTDAASTLGFGGYFKGHWFCSSWPPELQNILDSDMSMAFRELYPIAVAAVLWGKHWTRKRIVFHCDNESTVNIINKGRSKVQDIMKLMRKLTWLAAINNFTFSSKHIPGVKNVIADSLSRFDFQTFRKEAPEADAQAMICPHFSLVMWN</sequence>
<accession>A0A8B6HGL2</accession>
<comment type="caution">
    <text evidence="1">The sequence shown here is derived from an EMBL/GenBank/DDBJ whole genome shotgun (WGS) entry which is preliminary data.</text>
</comment>
<gene>
    <name evidence="1" type="ORF">MGAL_10B078043</name>
</gene>
<evidence type="ECO:0000313" key="2">
    <source>
        <dbReference type="Proteomes" id="UP000596742"/>
    </source>
</evidence>
<dbReference type="AlphaFoldDB" id="A0A8B6HGL2"/>